<feature type="domain" description="Dihydroxy-acid/6-phosphogluconate dehydratase C-terminal" evidence="1">
    <location>
        <begin position="1"/>
        <end position="70"/>
    </location>
</feature>
<gene>
    <name evidence="2" type="ORF">AC477_05200</name>
</gene>
<dbReference type="Pfam" id="PF24877">
    <property type="entry name" value="ILV_EDD_C"/>
    <property type="match status" value="1"/>
</dbReference>
<evidence type="ECO:0000313" key="2">
    <source>
        <dbReference type="EMBL" id="KON30152.1"/>
    </source>
</evidence>
<dbReference type="Proteomes" id="UP000037237">
    <property type="component" value="Unassembled WGS sequence"/>
</dbReference>
<dbReference type="AlphaFoldDB" id="A0A0M0BNJ0"/>
<dbReference type="EMBL" id="LFWU01000132">
    <property type="protein sequence ID" value="KON30152.1"/>
    <property type="molecule type" value="Genomic_DNA"/>
</dbReference>
<name>A0A0M0BNJ0_9ARCH</name>
<proteinExistence type="predicted"/>
<reference evidence="2 3" key="1">
    <citation type="submission" date="2015-06" db="EMBL/GenBank/DDBJ databases">
        <title>New insights into the roles of widespread benthic archaea in carbon and nitrogen cycling.</title>
        <authorList>
            <person name="Lazar C.S."/>
            <person name="Baker B.J."/>
            <person name="Seitz K.W."/>
            <person name="Hyde A.S."/>
            <person name="Dick G.J."/>
            <person name="Hinrichs K.-U."/>
            <person name="Teske A.P."/>
        </authorList>
    </citation>
    <scope>NUCLEOTIDE SEQUENCE [LARGE SCALE GENOMIC DNA]</scope>
    <source>
        <strain evidence="2">SG8-32-1</strain>
    </source>
</reference>
<organism evidence="2 3">
    <name type="scientific">miscellaneous Crenarchaeota group-1 archaeon SG8-32-1</name>
    <dbReference type="NCBI Taxonomy" id="1685124"/>
    <lineage>
        <taxon>Archaea</taxon>
        <taxon>Candidatus Bathyarchaeota</taxon>
        <taxon>MCG-1</taxon>
    </lineage>
</organism>
<evidence type="ECO:0000259" key="1">
    <source>
        <dbReference type="Pfam" id="PF24877"/>
    </source>
</evidence>
<sequence>MSPEAAVGGPIGLLKDGDIIEIDVPKRKLNVKLSEEELSNRAKAWTAKKPNVTKGYLVRYSQVVQSAHKGSVLEKCEES</sequence>
<dbReference type="Gene3D" id="3.50.30.80">
    <property type="entry name" value="IlvD/EDD C-terminal domain-like"/>
    <property type="match status" value="1"/>
</dbReference>
<evidence type="ECO:0000313" key="3">
    <source>
        <dbReference type="Proteomes" id="UP000037237"/>
    </source>
</evidence>
<dbReference type="PANTHER" id="PTHR43661">
    <property type="entry name" value="D-XYLONATE DEHYDRATASE"/>
    <property type="match status" value="1"/>
</dbReference>
<dbReference type="SUPFAM" id="SSF52016">
    <property type="entry name" value="LeuD/IlvD-like"/>
    <property type="match status" value="1"/>
</dbReference>
<dbReference type="PANTHER" id="PTHR43661:SF3">
    <property type="entry name" value="D-XYLONATE DEHYDRATASE YAGF-RELATED"/>
    <property type="match status" value="1"/>
</dbReference>
<dbReference type="GO" id="GO:0016836">
    <property type="term" value="F:hydro-lyase activity"/>
    <property type="evidence" value="ECO:0007669"/>
    <property type="project" value="TreeGrafter"/>
</dbReference>
<dbReference type="InterPro" id="IPR042096">
    <property type="entry name" value="Dihydro-acid_dehy_C"/>
</dbReference>
<dbReference type="PATRIC" id="fig|1685124.3.peg.1054"/>
<accession>A0A0M0BNJ0</accession>
<dbReference type="InterPro" id="IPR056740">
    <property type="entry name" value="ILV_EDD_C"/>
</dbReference>
<protein>
    <recommendedName>
        <fullName evidence="1">Dihydroxy-acid/6-phosphogluconate dehydratase C-terminal domain-containing protein</fullName>
    </recommendedName>
</protein>
<comment type="caution">
    <text evidence="2">The sequence shown here is derived from an EMBL/GenBank/DDBJ whole genome shotgun (WGS) entry which is preliminary data.</text>
</comment>
<dbReference type="GO" id="GO:0005829">
    <property type="term" value="C:cytosol"/>
    <property type="evidence" value="ECO:0007669"/>
    <property type="project" value="TreeGrafter"/>
</dbReference>